<dbReference type="InterPro" id="IPR011335">
    <property type="entry name" value="Restrct_endonuc-II-like"/>
</dbReference>
<dbReference type="GO" id="GO:0004519">
    <property type="term" value="F:endonuclease activity"/>
    <property type="evidence" value="ECO:0007669"/>
    <property type="project" value="UniProtKB-KW"/>
</dbReference>
<gene>
    <name evidence="4" type="ordered locus">RBRH_03059</name>
</gene>
<dbReference type="EMBL" id="FR687359">
    <property type="protein sequence ID" value="CBW76276.1"/>
    <property type="molecule type" value="Genomic_DNA"/>
</dbReference>
<reference evidence="4 5" key="1">
    <citation type="journal article" date="2011" name="J. Bacteriol.">
        <title>Complete genome sequence of Burkholderia rhizoxinica, an endosymbiont of Rhizopus microsporus.</title>
        <authorList>
            <person name="Lackner G."/>
            <person name="Moebius N."/>
            <person name="Partida-Martinez L."/>
            <person name="Hertweck C."/>
        </authorList>
    </citation>
    <scope>NUCLEOTIDE SEQUENCE [LARGE SCALE GENOMIC DNA]</scope>
    <source>
        <strain evidence="5">DSM 19002 / CIP 109453 / HKI 454</strain>
    </source>
</reference>
<organism evidence="4 5">
    <name type="scientific">Mycetohabitans rhizoxinica (strain DSM 19002 / CIP 109453 / HKI 454)</name>
    <name type="common">Paraburkholderia rhizoxinica</name>
    <dbReference type="NCBI Taxonomy" id="882378"/>
    <lineage>
        <taxon>Bacteria</taxon>
        <taxon>Pseudomonadati</taxon>
        <taxon>Pseudomonadota</taxon>
        <taxon>Betaproteobacteria</taxon>
        <taxon>Burkholderiales</taxon>
        <taxon>Burkholderiaceae</taxon>
        <taxon>Mycetohabitans</taxon>
    </lineage>
</organism>
<sequence length="166" mass="18490">MSNEAPAIVPRRGIATGTARPVTQPAQPKRTGGPLDNFSRRPVSKRIGRVFESHALRHLSRHGLALVARNVRYRRGEIDLVMRTTDGMIVFVEVRARNRSDYGGALASVDVRKQYRLMAAARAFLATRLVGGRLRAVPPCRFDIVAFEGGQLTWVVDAFSEDPRLR</sequence>
<dbReference type="NCBIfam" id="TIGR00252">
    <property type="entry name" value="YraN family protein"/>
    <property type="match status" value="1"/>
</dbReference>
<dbReference type="AlphaFoldDB" id="E5AMP4"/>
<dbReference type="RefSeq" id="WP_013436505.1">
    <property type="nucleotide sequence ID" value="NC_014722.1"/>
</dbReference>
<protein>
    <recommendedName>
        <fullName evidence="2">UPF0102 protein RBRH_03059</fullName>
    </recommendedName>
</protein>
<dbReference type="eggNOG" id="COG0792">
    <property type="taxonomic scope" value="Bacteria"/>
</dbReference>
<comment type="similarity">
    <text evidence="1 2">Belongs to the UPF0102 family.</text>
</comment>
<dbReference type="OrthoDB" id="9794876at2"/>
<evidence type="ECO:0000256" key="1">
    <source>
        <dbReference type="ARBA" id="ARBA00006738"/>
    </source>
</evidence>
<dbReference type="GO" id="GO:0003676">
    <property type="term" value="F:nucleic acid binding"/>
    <property type="evidence" value="ECO:0007669"/>
    <property type="project" value="InterPro"/>
</dbReference>
<name>E5AMP4_MYCRK</name>
<dbReference type="NCBIfam" id="NF009150">
    <property type="entry name" value="PRK12497.1-3"/>
    <property type="match status" value="1"/>
</dbReference>
<evidence type="ECO:0000313" key="4">
    <source>
        <dbReference type="EMBL" id="CBW76276.1"/>
    </source>
</evidence>
<dbReference type="GO" id="GO:0016787">
    <property type="term" value="F:hydrolase activity"/>
    <property type="evidence" value="ECO:0007669"/>
    <property type="project" value="UniProtKB-KW"/>
</dbReference>
<dbReference type="Proteomes" id="UP000007437">
    <property type="component" value="Chromosome"/>
</dbReference>
<dbReference type="Pfam" id="PF02021">
    <property type="entry name" value="UPF0102"/>
    <property type="match status" value="1"/>
</dbReference>
<keyword evidence="4" id="KW-0255">Endonuclease</keyword>
<dbReference type="HOGENOM" id="CLU_115353_1_0_4"/>
<dbReference type="InterPro" id="IPR011856">
    <property type="entry name" value="tRNA_endonuc-like_dom_sf"/>
</dbReference>
<dbReference type="STRING" id="882378.RBRH_03059"/>
<dbReference type="KEGG" id="brh:RBRH_03059"/>
<dbReference type="Gene3D" id="3.40.1350.10">
    <property type="match status" value="1"/>
</dbReference>
<keyword evidence="4" id="KW-0378">Hydrolase</keyword>
<evidence type="ECO:0000256" key="3">
    <source>
        <dbReference type="SAM" id="MobiDB-lite"/>
    </source>
</evidence>
<dbReference type="InterPro" id="IPR003509">
    <property type="entry name" value="UPF0102_YraN-like"/>
</dbReference>
<dbReference type="PANTHER" id="PTHR34039:SF1">
    <property type="entry name" value="UPF0102 PROTEIN YRAN"/>
    <property type="match status" value="1"/>
</dbReference>
<dbReference type="SUPFAM" id="SSF52980">
    <property type="entry name" value="Restriction endonuclease-like"/>
    <property type="match status" value="1"/>
</dbReference>
<accession>E5AMP4</accession>
<dbReference type="HAMAP" id="MF_00048">
    <property type="entry name" value="UPF0102"/>
    <property type="match status" value="1"/>
</dbReference>
<feature type="region of interest" description="Disordered" evidence="3">
    <location>
        <begin position="1"/>
        <end position="39"/>
    </location>
</feature>
<keyword evidence="4" id="KW-0540">Nuclease</keyword>
<dbReference type="PANTHER" id="PTHR34039">
    <property type="entry name" value="UPF0102 PROTEIN YRAN"/>
    <property type="match status" value="1"/>
</dbReference>
<proteinExistence type="inferred from homology"/>
<evidence type="ECO:0000256" key="2">
    <source>
        <dbReference type="HAMAP-Rule" id="MF_00048"/>
    </source>
</evidence>
<evidence type="ECO:0000313" key="5">
    <source>
        <dbReference type="Proteomes" id="UP000007437"/>
    </source>
</evidence>